<comment type="caution">
    <text evidence="4">The sequence shown here is derived from an EMBL/GenBank/DDBJ whole genome shotgun (WGS) entry which is preliminary data.</text>
</comment>
<dbReference type="Pfam" id="PF00239">
    <property type="entry name" value="Resolvase"/>
    <property type="match status" value="1"/>
</dbReference>
<evidence type="ECO:0000259" key="3">
    <source>
        <dbReference type="PROSITE" id="PS51737"/>
    </source>
</evidence>
<feature type="domain" description="Recombinase" evidence="3">
    <location>
        <begin position="155"/>
        <end position="267"/>
    </location>
</feature>
<dbReference type="CDD" id="cd00338">
    <property type="entry name" value="Ser_Recombinase"/>
    <property type="match status" value="1"/>
</dbReference>
<dbReference type="EMBL" id="BONC01000054">
    <property type="protein sequence ID" value="GIF59830.1"/>
    <property type="molecule type" value="Genomic_DNA"/>
</dbReference>
<evidence type="ECO:0000259" key="2">
    <source>
        <dbReference type="PROSITE" id="PS51736"/>
    </source>
</evidence>
<evidence type="ECO:0000256" key="1">
    <source>
        <dbReference type="SAM" id="MobiDB-lite"/>
    </source>
</evidence>
<protein>
    <submittedName>
        <fullName evidence="4">Serine recombinase</fullName>
    </submittedName>
</protein>
<dbReference type="PANTHER" id="PTHR30461">
    <property type="entry name" value="DNA-INVERTASE FROM LAMBDOID PROPHAGE"/>
    <property type="match status" value="1"/>
</dbReference>
<name>A0ABQ4CBY1_9ACTN</name>
<sequence length="473" mass="52151">MTATRAVIYLRVSLDATGEELTITRHREDCQRIAKVRGWAVVAEYVDNSISAAGKKRRPQYDAMVAAYARGEFDAILCWDLDRLTRVPRQLEDWIDAATERGLLLVTANGEADLSTDAGRLFARIKASVGRNEIERKGARQRSAAAQRAELGRPPKGTRLTGFSVDGKIIRAEAKVVRELFEKFAAGESIKGLTRGLTEAGVPTRRGGAWHPSSVREILTNPRYAGRAVYRGDVNGRTLAGAAGKRPIVRPEVFDVVQDRLADPRRRLNREGTDRKHLGAGLFRCAECDRPCSSFSGQRYRCRDAHVTRARTEIDAFVVRMARGRLAEPDLADLLPRTDSAEVKRLAAEVKRLEGRVARIEADYDAELIDGRRYRVATDKATAELSAARSAYARLAVPGVAAAVLSADDPVAAFDAAPLMIRRAVIEALCVVRIGKAPRGRRTFDPFTLGDSAWTGDTETWADAWRARGFPSR</sequence>
<dbReference type="Gene3D" id="3.40.50.1390">
    <property type="entry name" value="Resolvase, N-terminal catalytic domain"/>
    <property type="match status" value="1"/>
</dbReference>
<dbReference type="InterPro" id="IPR006119">
    <property type="entry name" value="Resolv_N"/>
</dbReference>
<dbReference type="Gene3D" id="3.90.1750.20">
    <property type="entry name" value="Putative Large Serine Recombinase, Chain B, Domain 2"/>
    <property type="match status" value="1"/>
</dbReference>
<dbReference type="Proteomes" id="UP000624325">
    <property type="component" value="Unassembled WGS sequence"/>
</dbReference>
<dbReference type="InterPro" id="IPR050639">
    <property type="entry name" value="SSR_resolvase"/>
</dbReference>
<accession>A0ABQ4CBY1</accession>
<dbReference type="SMART" id="SM00857">
    <property type="entry name" value="Resolvase"/>
    <property type="match status" value="1"/>
</dbReference>
<feature type="domain" description="Resolvase/invertase-type recombinase catalytic" evidence="2">
    <location>
        <begin position="5"/>
        <end position="152"/>
    </location>
</feature>
<dbReference type="InterPro" id="IPR036162">
    <property type="entry name" value="Resolvase-like_N_sf"/>
</dbReference>
<dbReference type="Pfam" id="PF07508">
    <property type="entry name" value="Recombinase"/>
    <property type="match status" value="1"/>
</dbReference>
<evidence type="ECO:0000313" key="5">
    <source>
        <dbReference type="Proteomes" id="UP000624325"/>
    </source>
</evidence>
<dbReference type="SUPFAM" id="SSF53041">
    <property type="entry name" value="Resolvase-like"/>
    <property type="match status" value="1"/>
</dbReference>
<dbReference type="InterPro" id="IPR011109">
    <property type="entry name" value="DNA_bind_recombinase_dom"/>
</dbReference>
<proteinExistence type="predicted"/>
<reference evidence="4 5" key="1">
    <citation type="submission" date="2021-01" db="EMBL/GenBank/DDBJ databases">
        <title>Whole genome shotgun sequence of Asanoa iriomotensis NBRC 100142.</title>
        <authorList>
            <person name="Komaki H."/>
            <person name="Tamura T."/>
        </authorList>
    </citation>
    <scope>NUCLEOTIDE SEQUENCE [LARGE SCALE GENOMIC DNA]</scope>
    <source>
        <strain evidence="4 5">NBRC 100142</strain>
    </source>
</reference>
<dbReference type="PROSITE" id="PS51737">
    <property type="entry name" value="RECOMBINASE_DNA_BIND"/>
    <property type="match status" value="1"/>
</dbReference>
<organism evidence="4 5">
    <name type="scientific">Asanoa iriomotensis</name>
    <dbReference type="NCBI Taxonomy" id="234613"/>
    <lineage>
        <taxon>Bacteria</taxon>
        <taxon>Bacillati</taxon>
        <taxon>Actinomycetota</taxon>
        <taxon>Actinomycetes</taxon>
        <taxon>Micromonosporales</taxon>
        <taxon>Micromonosporaceae</taxon>
        <taxon>Asanoa</taxon>
    </lineage>
</organism>
<dbReference type="PANTHER" id="PTHR30461:SF23">
    <property type="entry name" value="DNA RECOMBINASE-RELATED"/>
    <property type="match status" value="1"/>
</dbReference>
<dbReference type="PROSITE" id="PS51736">
    <property type="entry name" value="RECOMBINASES_3"/>
    <property type="match status" value="1"/>
</dbReference>
<evidence type="ECO:0000313" key="4">
    <source>
        <dbReference type="EMBL" id="GIF59830.1"/>
    </source>
</evidence>
<feature type="region of interest" description="Disordered" evidence="1">
    <location>
        <begin position="137"/>
        <end position="157"/>
    </location>
</feature>
<dbReference type="RefSeq" id="WP_203706654.1">
    <property type="nucleotide sequence ID" value="NZ_BAAALU010000001.1"/>
</dbReference>
<dbReference type="InterPro" id="IPR038109">
    <property type="entry name" value="DNA_bind_recomb_sf"/>
</dbReference>
<gene>
    <name evidence="4" type="ORF">Air01nite_59250</name>
</gene>
<keyword evidence="5" id="KW-1185">Reference proteome</keyword>